<evidence type="ECO:0000313" key="3">
    <source>
        <dbReference type="Proteomes" id="UP001501427"/>
    </source>
</evidence>
<protein>
    <recommendedName>
        <fullName evidence="4">SdpI family protein</fullName>
    </recommendedName>
</protein>
<reference evidence="3" key="1">
    <citation type="journal article" date="2019" name="Int. J. Syst. Evol. Microbiol.">
        <title>The Global Catalogue of Microorganisms (GCM) 10K type strain sequencing project: providing services to taxonomists for standard genome sequencing and annotation.</title>
        <authorList>
            <consortium name="The Broad Institute Genomics Platform"/>
            <consortium name="The Broad Institute Genome Sequencing Center for Infectious Disease"/>
            <person name="Wu L."/>
            <person name="Ma J."/>
        </authorList>
    </citation>
    <scope>NUCLEOTIDE SEQUENCE [LARGE SCALE GENOMIC DNA]</scope>
    <source>
        <strain evidence="3">JCM 10667</strain>
    </source>
</reference>
<organism evidence="2 3">
    <name type="scientific">Actinomadura livida</name>
    <dbReference type="NCBI Taxonomy" id="79909"/>
    <lineage>
        <taxon>Bacteria</taxon>
        <taxon>Bacillati</taxon>
        <taxon>Actinomycetota</taxon>
        <taxon>Actinomycetes</taxon>
        <taxon>Streptosporangiales</taxon>
        <taxon>Thermomonosporaceae</taxon>
        <taxon>Actinomadura</taxon>
    </lineage>
</organism>
<feature type="transmembrane region" description="Helical" evidence="1">
    <location>
        <begin position="69"/>
        <end position="86"/>
    </location>
</feature>
<keyword evidence="1" id="KW-0472">Membrane</keyword>
<evidence type="ECO:0000256" key="1">
    <source>
        <dbReference type="SAM" id="Phobius"/>
    </source>
</evidence>
<dbReference type="EMBL" id="BAAAHD010000023">
    <property type="protein sequence ID" value="GAA0564481.1"/>
    <property type="molecule type" value="Genomic_DNA"/>
</dbReference>
<keyword evidence="3" id="KW-1185">Reference proteome</keyword>
<dbReference type="Proteomes" id="UP001501427">
    <property type="component" value="Unassembled WGS sequence"/>
</dbReference>
<evidence type="ECO:0008006" key="4">
    <source>
        <dbReference type="Google" id="ProtNLM"/>
    </source>
</evidence>
<feature type="transmembrane region" description="Helical" evidence="1">
    <location>
        <begin position="92"/>
        <end position="109"/>
    </location>
</feature>
<evidence type="ECO:0000313" key="2">
    <source>
        <dbReference type="EMBL" id="GAA0564481.1"/>
    </source>
</evidence>
<accession>A0ABP3PCN1</accession>
<gene>
    <name evidence="2" type="ORF">GCM10009546_28450</name>
</gene>
<feature type="transmembrane region" description="Helical" evidence="1">
    <location>
        <begin position="14"/>
        <end position="34"/>
    </location>
</feature>
<keyword evidence="1" id="KW-0812">Transmembrane</keyword>
<comment type="caution">
    <text evidence="2">The sequence shown here is derived from an EMBL/GenBank/DDBJ whole genome shotgun (WGS) entry which is preliminary data.</text>
</comment>
<keyword evidence="1" id="KW-1133">Transmembrane helix</keyword>
<sequence>MGCGSIDDRFQRGAAMAVVAGTLAYALLGLACLATGVKTRRGTGEYAITRKVKVSYEELPPRERVRTSNALLALGAALLVCATYSLVPDPVIAVFFLTAVTLFAVYAVVQRDLRRAAQDIARTRAD</sequence>
<name>A0ABP3PCN1_9ACTN</name>
<proteinExistence type="predicted"/>